<organism evidence="1 2">
    <name type="scientific">Mycena pura</name>
    <dbReference type="NCBI Taxonomy" id="153505"/>
    <lineage>
        <taxon>Eukaryota</taxon>
        <taxon>Fungi</taxon>
        <taxon>Dikarya</taxon>
        <taxon>Basidiomycota</taxon>
        <taxon>Agaricomycotina</taxon>
        <taxon>Agaricomycetes</taxon>
        <taxon>Agaricomycetidae</taxon>
        <taxon>Agaricales</taxon>
        <taxon>Marasmiineae</taxon>
        <taxon>Mycenaceae</taxon>
        <taxon>Mycena</taxon>
    </lineage>
</organism>
<proteinExistence type="predicted"/>
<accession>A0AAD6VEQ8</accession>
<evidence type="ECO:0000313" key="1">
    <source>
        <dbReference type="EMBL" id="KAJ7210825.1"/>
    </source>
</evidence>
<protein>
    <submittedName>
        <fullName evidence="1">Uncharacterized protein</fullName>
    </submittedName>
</protein>
<reference evidence="1" key="1">
    <citation type="submission" date="2023-03" db="EMBL/GenBank/DDBJ databases">
        <title>Massive genome expansion in bonnet fungi (Mycena s.s.) driven by repeated elements and novel gene families across ecological guilds.</title>
        <authorList>
            <consortium name="Lawrence Berkeley National Laboratory"/>
            <person name="Harder C.B."/>
            <person name="Miyauchi S."/>
            <person name="Viragh M."/>
            <person name="Kuo A."/>
            <person name="Thoen E."/>
            <person name="Andreopoulos B."/>
            <person name="Lu D."/>
            <person name="Skrede I."/>
            <person name="Drula E."/>
            <person name="Henrissat B."/>
            <person name="Morin E."/>
            <person name="Kohler A."/>
            <person name="Barry K."/>
            <person name="LaButti K."/>
            <person name="Morin E."/>
            <person name="Salamov A."/>
            <person name="Lipzen A."/>
            <person name="Mereny Z."/>
            <person name="Hegedus B."/>
            <person name="Baldrian P."/>
            <person name="Stursova M."/>
            <person name="Weitz H."/>
            <person name="Taylor A."/>
            <person name="Grigoriev I.V."/>
            <person name="Nagy L.G."/>
            <person name="Martin F."/>
            <person name="Kauserud H."/>
        </authorList>
    </citation>
    <scope>NUCLEOTIDE SEQUENCE</scope>
    <source>
        <strain evidence="1">9144</strain>
    </source>
</reference>
<keyword evidence="2" id="KW-1185">Reference proteome</keyword>
<dbReference type="EMBL" id="JARJCW010000027">
    <property type="protein sequence ID" value="KAJ7210825.1"/>
    <property type="molecule type" value="Genomic_DNA"/>
</dbReference>
<dbReference type="AlphaFoldDB" id="A0AAD6VEQ8"/>
<name>A0AAD6VEQ8_9AGAR</name>
<evidence type="ECO:0000313" key="2">
    <source>
        <dbReference type="Proteomes" id="UP001219525"/>
    </source>
</evidence>
<comment type="caution">
    <text evidence="1">The sequence shown here is derived from an EMBL/GenBank/DDBJ whole genome shotgun (WGS) entry which is preliminary data.</text>
</comment>
<dbReference type="Proteomes" id="UP001219525">
    <property type="component" value="Unassembled WGS sequence"/>
</dbReference>
<gene>
    <name evidence="1" type="ORF">GGX14DRAFT_394450</name>
</gene>
<sequence>MLKQVFQISGQLRIAPQLHKRKCFRATDHQTSATTLAGGIASQPHRTLPVAQSRGRLTENPMKLSSVKTNDCAAASWEQTEEAALVIAEQTGDEVVDDVSDGAAGLVALWPPPWMPPWPGRPGWGRTLSLLLNIETGYESKSGLRRWALWPYFIKATPSRIRFTSEQPTGVASMLSNPRTSRLTSKHLRIWFGAKGLPTIAIL</sequence>